<sequence length="284" mass="31484">MEKTNNTLTYISIVIALFFIGAAVIWGGRGESVAQKRGEGAYEEPKEEEVILPITWGAIGSRLVSEGVIDKEKWNELYVGREEEKAEALTWLEPTEERITMTKKNANTLLNILWAFGLANKNQILEEGEMMDKEYGGAGNFASTGGWTLAKGDAMEHYSTHRFVELNESEQNLVARVAGGIYRPCCGNSTHFPDCNHGMAMLGLLELMAKEGVSEKEMYEVALKVNSLWFPGVYENIAEYMQLKNIEQDPQKMLGYDFSSASGYRNVQNAITPKKQEGGGGCGV</sequence>
<dbReference type="Proteomes" id="UP000176996">
    <property type="component" value="Unassembled WGS sequence"/>
</dbReference>
<comment type="caution">
    <text evidence="2">The sequence shown here is derived from an EMBL/GenBank/DDBJ whole genome shotgun (WGS) entry which is preliminary data.</text>
</comment>
<feature type="transmembrane region" description="Helical" evidence="1">
    <location>
        <begin position="7"/>
        <end position="27"/>
    </location>
</feature>
<dbReference type="STRING" id="1798471.A3A21_02095"/>
<dbReference type="EMBL" id="MFKK01000004">
    <property type="protein sequence ID" value="OGG42153.1"/>
    <property type="molecule type" value="Genomic_DNA"/>
</dbReference>
<dbReference type="AlphaFoldDB" id="A0A1F6BZA3"/>
<accession>A0A1F6BZA3</accession>
<evidence type="ECO:0000313" key="2">
    <source>
        <dbReference type="EMBL" id="OGG42153.1"/>
    </source>
</evidence>
<name>A0A1F6BZA3_9BACT</name>
<evidence type="ECO:0000313" key="3">
    <source>
        <dbReference type="Proteomes" id="UP000176996"/>
    </source>
</evidence>
<keyword evidence="1" id="KW-1133">Transmembrane helix</keyword>
<gene>
    <name evidence="2" type="ORF">A3A21_02095</name>
</gene>
<keyword evidence="1" id="KW-0472">Membrane</keyword>
<protein>
    <submittedName>
        <fullName evidence="2">Uncharacterized protein</fullName>
    </submittedName>
</protein>
<organism evidence="2 3">
    <name type="scientific">Candidatus Jorgensenbacteria bacterium RIFCSPLOWO2_01_FULL_45_25b</name>
    <dbReference type="NCBI Taxonomy" id="1798471"/>
    <lineage>
        <taxon>Bacteria</taxon>
        <taxon>Candidatus Joergenseniibacteriota</taxon>
    </lineage>
</organism>
<proteinExistence type="predicted"/>
<evidence type="ECO:0000256" key="1">
    <source>
        <dbReference type="SAM" id="Phobius"/>
    </source>
</evidence>
<keyword evidence="1" id="KW-0812">Transmembrane</keyword>
<reference evidence="2 3" key="1">
    <citation type="journal article" date="2016" name="Nat. Commun.">
        <title>Thousands of microbial genomes shed light on interconnected biogeochemical processes in an aquifer system.</title>
        <authorList>
            <person name="Anantharaman K."/>
            <person name="Brown C.T."/>
            <person name="Hug L.A."/>
            <person name="Sharon I."/>
            <person name="Castelle C.J."/>
            <person name="Probst A.J."/>
            <person name="Thomas B.C."/>
            <person name="Singh A."/>
            <person name="Wilkins M.J."/>
            <person name="Karaoz U."/>
            <person name="Brodie E.L."/>
            <person name="Williams K.H."/>
            <person name="Hubbard S.S."/>
            <person name="Banfield J.F."/>
        </authorList>
    </citation>
    <scope>NUCLEOTIDE SEQUENCE [LARGE SCALE GENOMIC DNA]</scope>
</reference>